<proteinExistence type="predicted"/>
<dbReference type="InterPro" id="IPR056988">
    <property type="entry name" value="Zn_ribbon_pln"/>
</dbReference>
<feature type="compositionally biased region" description="Polar residues" evidence="1">
    <location>
        <begin position="1054"/>
        <end position="1067"/>
    </location>
</feature>
<dbReference type="InterPro" id="IPR001623">
    <property type="entry name" value="DnaJ_domain"/>
</dbReference>
<dbReference type="PROSITE" id="PS50076">
    <property type="entry name" value="DNAJ_2"/>
    <property type="match status" value="1"/>
</dbReference>
<feature type="compositionally biased region" description="Polar residues" evidence="1">
    <location>
        <begin position="825"/>
        <end position="847"/>
    </location>
</feature>
<feature type="compositionally biased region" description="Basic and acidic residues" evidence="1">
    <location>
        <begin position="358"/>
        <end position="367"/>
    </location>
</feature>
<protein>
    <submittedName>
        <fullName evidence="4">Uncharacterized protein LOC110415816</fullName>
    </submittedName>
</protein>
<sequence>MECNKEEAVRAKGIAEQKMQNGDFEGAKKFALKAQKLFPELENISQLLTVCNVHCCAKCKLYGSEMDWYGILQIEQSADEISIKKQYRKLALLLHPDKNKFAGAEAAFKLIGEANRILTDQMRRSQYDMKCRISARTAPKPTTHQSNRASSFNSQYGSTNNYQNGSSKFTASYSYQQAQHLTFWTFCSACGIKYQYYKDFVNRLLHCPTCGTSFIARDLGPQGLSRGYPGNQFSNQKEVPNQGPCKVSSQCNGGKPSGVHFPHGYAGSDPISKARSSVPVGDSKKQEKVGVQMHQPYKGFSAEQKVDGFSNVRDGKKGVEIPKPNAAKTKGSGTSRNAKKKRGRKSIEETDESCETGHGNEVEDMVSHADCVNNTGMNSKVNRGHRPRRSSREKRHVSYEEKLSDDDDFVSSSHKRSKVTTPPNANDEKVDDSLSKKDNSVDPTAAVDVCQKEVKQKASAPPEGTIPNKKHKTGESEGKEEEPVIFENKNEVSQVDGGSGSSKNVNPCPQVLEYPDPEFSDFEKHRAENCFAVNQVWAIYDTLDGMPRFYARVKKVFTPGFKLRITWLEPNPDEENQQNWVDLDLPVSCGKYCNGSSEGCVDRLMFSHRIDPIKSFGKCSFLVYPQKGETWALYRDWDVKWASEPEKHKPPYQYDFVEVLTDFDEEIGIGVAHLGKVKGFVSIFRQTERDGVISFQVSPRELYRFSHRIPSCRMTGKEREGVPVGSFELDPASLPTKLDEPVDPGDMKLGNHYQDNEANCSCPKFPQNQAKATIDSEENLTPMKNDKSDIEREASPFRRSTRASSRMLKGHGKEDDSIKDIRDCNFTQPKESCTSGDTGDQKINTPNECKKNDLDTDCLKPRRSPRDLRKKVSQVKDAVKDICDSNFNQLKESCTSGDTGDQKINTPNKCKKNDLTTDCLKPRTSARDLSRKGSQEDDSVRDMRDFKLTQPKETCTSGDTGDRKINTPNKCKKNDLTTDFLKSRRLPRDLNRRGSQEDDSVRDIHDSNFTQPKESSTSGDTGDQKVNTPNKCKKNDLTTDCLKPRRSPRDLSRKGSQVSNTQGSASFSPPFGDVHLSERDGSTVGITKSSSVSTRVSSAHRTSKSECYNFKREKFEDKFEVDQIWALYNRDGMPEDYAQVKKIESTPDFRLHVTLLEMCSRPKDLELPPSCGIFKVKSGQTKVVSCDVVSHRLRAEPIGKNRYKIYTTKEEV</sequence>
<dbReference type="Proteomes" id="UP000504621">
    <property type="component" value="Unplaced"/>
</dbReference>
<dbReference type="Pfam" id="PF11926">
    <property type="entry name" value="DUF3444"/>
    <property type="match status" value="2"/>
</dbReference>
<organism evidence="3 4">
    <name type="scientific">Herrania umbratica</name>
    <dbReference type="NCBI Taxonomy" id="108875"/>
    <lineage>
        <taxon>Eukaryota</taxon>
        <taxon>Viridiplantae</taxon>
        <taxon>Streptophyta</taxon>
        <taxon>Embryophyta</taxon>
        <taxon>Tracheophyta</taxon>
        <taxon>Spermatophyta</taxon>
        <taxon>Magnoliopsida</taxon>
        <taxon>eudicotyledons</taxon>
        <taxon>Gunneridae</taxon>
        <taxon>Pentapetalae</taxon>
        <taxon>rosids</taxon>
        <taxon>malvids</taxon>
        <taxon>Malvales</taxon>
        <taxon>Malvaceae</taxon>
        <taxon>Byttnerioideae</taxon>
        <taxon>Herrania</taxon>
    </lineage>
</organism>
<feature type="region of interest" description="Disordered" evidence="1">
    <location>
        <begin position="778"/>
        <end position="875"/>
    </location>
</feature>
<evidence type="ECO:0000313" key="4">
    <source>
        <dbReference type="RefSeq" id="XP_021283227.1"/>
    </source>
</evidence>
<dbReference type="PANTHER" id="PTHR45089">
    <property type="entry name" value="DNAJ HEAT SHOCK AMINO-TERMINAL DOMAIN PROTEIN-RELATED"/>
    <property type="match status" value="1"/>
</dbReference>
<gene>
    <name evidence="4" type="primary">LOC110415816</name>
</gene>
<feature type="region of interest" description="Disordered" evidence="1">
    <location>
        <begin position="921"/>
        <end position="1098"/>
    </location>
</feature>
<dbReference type="OrthoDB" id="10250354at2759"/>
<evidence type="ECO:0000256" key="1">
    <source>
        <dbReference type="SAM" id="MobiDB-lite"/>
    </source>
</evidence>
<feature type="domain" description="J" evidence="2">
    <location>
        <begin position="67"/>
        <end position="131"/>
    </location>
</feature>
<dbReference type="RefSeq" id="XP_021283227.1">
    <property type="nucleotide sequence ID" value="XM_021427552.1"/>
</dbReference>
<evidence type="ECO:0000313" key="3">
    <source>
        <dbReference type="Proteomes" id="UP000504621"/>
    </source>
</evidence>
<dbReference type="GeneID" id="110415816"/>
<feature type="region of interest" description="Disordered" evidence="1">
    <location>
        <begin position="138"/>
        <end position="157"/>
    </location>
</feature>
<dbReference type="PANTHER" id="PTHR45089:SF42">
    <property type="entry name" value="J DOMAIN-CONTAINING PROTEIN"/>
    <property type="match status" value="1"/>
</dbReference>
<dbReference type="Gene3D" id="1.10.287.110">
    <property type="entry name" value="DnaJ domain"/>
    <property type="match status" value="1"/>
</dbReference>
<evidence type="ECO:0000259" key="2">
    <source>
        <dbReference type="PROSITE" id="PS50076"/>
    </source>
</evidence>
<feature type="compositionally biased region" description="Basic residues" evidence="1">
    <location>
        <begin position="382"/>
        <end position="395"/>
    </location>
</feature>
<feature type="compositionally biased region" description="Low complexity" evidence="1">
    <location>
        <begin position="1089"/>
        <end position="1098"/>
    </location>
</feature>
<feature type="compositionally biased region" description="Polar residues" evidence="1">
    <location>
        <begin position="1007"/>
        <end position="1030"/>
    </location>
</feature>
<feature type="compositionally biased region" description="Basic and acidic residues" evidence="1">
    <location>
        <begin position="784"/>
        <end position="796"/>
    </location>
</feature>
<feature type="compositionally biased region" description="Polar residues" evidence="1">
    <location>
        <begin position="140"/>
        <end position="157"/>
    </location>
</feature>
<dbReference type="PRINTS" id="PR00625">
    <property type="entry name" value="JDOMAIN"/>
</dbReference>
<dbReference type="Pfam" id="PF23551">
    <property type="entry name" value="Zn_ribbon_20"/>
    <property type="match status" value="1"/>
</dbReference>
<dbReference type="SMART" id="SM00271">
    <property type="entry name" value="DnaJ"/>
    <property type="match status" value="1"/>
</dbReference>
<dbReference type="AlphaFoldDB" id="A0A6J1A7V5"/>
<dbReference type="Pfam" id="PF00226">
    <property type="entry name" value="DnaJ"/>
    <property type="match status" value="1"/>
</dbReference>
<feature type="compositionally biased region" description="Basic and acidic residues" evidence="1">
    <location>
        <begin position="925"/>
        <end position="947"/>
    </location>
</feature>
<feature type="compositionally biased region" description="Basic and acidic residues" evidence="1">
    <location>
        <begin position="848"/>
        <end position="867"/>
    </location>
</feature>
<feature type="compositionally biased region" description="Basic and acidic residues" evidence="1">
    <location>
        <begin position="986"/>
        <end position="1006"/>
    </location>
</feature>
<dbReference type="InterPro" id="IPR024593">
    <property type="entry name" value="DUF3444"/>
</dbReference>
<feature type="compositionally biased region" description="Polar residues" evidence="1">
    <location>
        <begin position="372"/>
        <end position="381"/>
    </location>
</feature>
<keyword evidence="3" id="KW-1185">Reference proteome</keyword>
<feature type="region of interest" description="Disordered" evidence="1">
    <location>
        <begin position="716"/>
        <end position="736"/>
    </location>
</feature>
<dbReference type="SUPFAM" id="SSF46565">
    <property type="entry name" value="Chaperone J-domain"/>
    <property type="match status" value="1"/>
</dbReference>
<feature type="compositionally biased region" description="Basic and acidic residues" evidence="1">
    <location>
        <begin position="426"/>
        <end position="440"/>
    </location>
</feature>
<name>A0A6J1A7V5_9ROSI</name>
<dbReference type="InterPro" id="IPR036869">
    <property type="entry name" value="J_dom_sf"/>
</dbReference>
<feature type="region of interest" description="Disordered" evidence="1">
    <location>
        <begin position="299"/>
        <end position="486"/>
    </location>
</feature>
<feature type="compositionally biased region" description="Basic and acidic residues" evidence="1">
    <location>
        <begin position="811"/>
        <end position="823"/>
    </location>
</feature>
<dbReference type="CDD" id="cd06257">
    <property type="entry name" value="DnaJ"/>
    <property type="match status" value="1"/>
</dbReference>
<accession>A0A6J1A7V5</accession>
<reference evidence="4" key="1">
    <citation type="submission" date="2025-08" db="UniProtKB">
        <authorList>
            <consortium name="RefSeq"/>
        </authorList>
    </citation>
    <scope>IDENTIFICATION</scope>
    <source>
        <tissue evidence="4">Leaf</tissue>
    </source>
</reference>